<dbReference type="Pfam" id="PF06093">
    <property type="entry name" value="Spt4"/>
    <property type="match status" value="1"/>
</dbReference>
<dbReference type="EMBL" id="DSJT01000021">
    <property type="protein sequence ID" value="HEF87333.1"/>
    <property type="molecule type" value="Genomic_DNA"/>
</dbReference>
<name>A0A7C2BKT1_9CREN</name>
<reference evidence="4" key="1">
    <citation type="journal article" date="2020" name="mSystems">
        <title>Genome- and Community-Level Interaction Insights into Carbon Utilization and Element Cycling Functions of Hydrothermarchaeota in Hydrothermal Sediment.</title>
        <authorList>
            <person name="Zhou Z."/>
            <person name="Liu Y."/>
            <person name="Xu W."/>
            <person name="Pan J."/>
            <person name="Luo Z.H."/>
            <person name="Li M."/>
        </authorList>
    </citation>
    <scope>NUCLEOTIDE SEQUENCE [LARGE SCALE GENOMIC DNA]</scope>
    <source>
        <strain evidence="4">SpSt-23</strain>
    </source>
</reference>
<dbReference type="InterPro" id="IPR038589">
    <property type="entry name" value="Spt4_dom_sf"/>
</dbReference>
<organism evidence="4">
    <name type="scientific">Thermosphaera aggregans</name>
    <dbReference type="NCBI Taxonomy" id="54254"/>
    <lineage>
        <taxon>Archaea</taxon>
        <taxon>Thermoproteota</taxon>
        <taxon>Thermoprotei</taxon>
        <taxon>Desulfurococcales</taxon>
        <taxon>Desulfurococcaceae</taxon>
        <taxon>Thermosphaera</taxon>
    </lineage>
</organism>
<comment type="function">
    <text evidence="2">Stimulates transcription elongation.</text>
</comment>
<comment type="caution">
    <text evidence="4">The sequence shown here is derived from an EMBL/GenBank/DDBJ whole genome shotgun (WGS) entry which is preliminary data.</text>
</comment>
<keyword evidence="2" id="KW-0805">Transcription regulation</keyword>
<proteinExistence type="inferred from homology"/>
<dbReference type="SUPFAM" id="SSF63393">
    <property type="entry name" value="RNA polymerase subunits"/>
    <property type="match status" value="1"/>
</dbReference>
<keyword evidence="1 2" id="KW-0804">Transcription</keyword>
<feature type="binding site" evidence="2">
    <location>
        <position position="25"/>
    </location>
    <ligand>
        <name>Zn(2+)</name>
        <dbReference type="ChEBI" id="CHEBI:29105"/>
    </ligand>
</feature>
<gene>
    <name evidence="2" type="primary">spt4</name>
    <name evidence="4" type="ORF">ENP55_03390</name>
</gene>
<comment type="similarity">
    <text evidence="2">Belongs to the archaeal Spt4 family.</text>
</comment>
<dbReference type="PANTHER" id="PTHR40704">
    <property type="entry name" value="TRANSCRIPTION ELONGATION FACTOR SPT4"/>
    <property type="match status" value="1"/>
</dbReference>
<feature type="domain" description="Spt4/RpoE2 zinc finger" evidence="3">
    <location>
        <begin position="8"/>
        <end position="68"/>
    </location>
</feature>
<accession>A0A7C2BKT1</accession>
<dbReference type="PANTHER" id="PTHR40704:SF1">
    <property type="entry name" value="TRANSCRIPTION ELONGATION FACTOR SPT4"/>
    <property type="match status" value="1"/>
</dbReference>
<keyword evidence="2" id="KW-0479">Metal-binding</keyword>
<feature type="binding site" evidence="2">
    <location>
        <position position="14"/>
    </location>
    <ligand>
        <name>Zn(2+)</name>
        <dbReference type="ChEBI" id="CHEBI:29105"/>
    </ligand>
</feature>
<dbReference type="HAMAP" id="MF_00949">
    <property type="entry name" value="Spt4_arch"/>
    <property type="match status" value="1"/>
</dbReference>
<evidence type="ECO:0000259" key="3">
    <source>
        <dbReference type="SMART" id="SM01389"/>
    </source>
</evidence>
<evidence type="ECO:0000256" key="2">
    <source>
        <dbReference type="HAMAP-Rule" id="MF_00949"/>
    </source>
</evidence>
<dbReference type="InterPro" id="IPR029040">
    <property type="entry name" value="RPABC4/Spt4"/>
</dbReference>
<dbReference type="GO" id="GO:0000428">
    <property type="term" value="C:DNA-directed RNA polymerase complex"/>
    <property type="evidence" value="ECO:0007669"/>
    <property type="project" value="UniProtKB-KW"/>
</dbReference>
<feature type="binding site" evidence="2">
    <location>
        <position position="28"/>
    </location>
    <ligand>
        <name>Zn(2+)</name>
        <dbReference type="ChEBI" id="CHEBI:29105"/>
    </ligand>
</feature>
<dbReference type="GO" id="GO:0008270">
    <property type="term" value="F:zinc ion binding"/>
    <property type="evidence" value="ECO:0007669"/>
    <property type="project" value="UniProtKB-UniRule"/>
</dbReference>
<dbReference type="InterPro" id="IPR022800">
    <property type="entry name" value="Spt4/RpoE2_Znf"/>
</dbReference>
<sequence length="68" mass="7783">MSKRGRPFKACRNCKTLVEREVEVCPKCGSRSFTDEWNGVIIVLNPEKSDIARKLELKDKGRYVVKIG</sequence>
<comment type="subunit">
    <text evidence="2">Heterodimer composed of Spt4 and Spt5.</text>
</comment>
<dbReference type="InterPro" id="IPR007178">
    <property type="entry name" value="Spt4_arch"/>
</dbReference>
<feature type="binding site" evidence="2">
    <location>
        <position position="11"/>
    </location>
    <ligand>
        <name>Zn(2+)</name>
        <dbReference type="ChEBI" id="CHEBI:29105"/>
    </ligand>
</feature>
<dbReference type="SMART" id="SM01389">
    <property type="entry name" value="Spt4"/>
    <property type="match status" value="1"/>
</dbReference>
<dbReference type="GO" id="GO:0006355">
    <property type="term" value="P:regulation of DNA-templated transcription"/>
    <property type="evidence" value="ECO:0007669"/>
    <property type="project" value="UniProtKB-UniRule"/>
</dbReference>
<dbReference type="Gene3D" id="2.20.28.90">
    <property type="match status" value="1"/>
</dbReference>
<keyword evidence="4" id="KW-0240">DNA-directed RNA polymerase</keyword>
<keyword evidence="2" id="KW-0862">Zinc</keyword>
<protein>
    <recommendedName>
        <fullName evidence="2">Transcription elongation factor Spt4</fullName>
    </recommendedName>
</protein>
<dbReference type="NCBIfam" id="NF041664">
    <property type="entry name" value="RNAP_arch_Epp"/>
    <property type="match status" value="1"/>
</dbReference>
<evidence type="ECO:0000313" key="4">
    <source>
        <dbReference type="EMBL" id="HEF87333.1"/>
    </source>
</evidence>
<evidence type="ECO:0000256" key="1">
    <source>
        <dbReference type="ARBA" id="ARBA00023163"/>
    </source>
</evidence>
<dbReference type="AlphaFoldDB" id="A0A7C2BKT1"/>